<proteinExistence type="predicted"/>
<organism evidence="2 3">
    <name type="scientific">Sporosarcina soli</name>
    <dbReference type="NCBI Taxonomy" id="334736"/>
    <lineage>
        <taxon>Bacteria</taxon>
        <taxon>Bacillati</taxon>
        <taxon>Bacillota</taxon>
        <taxon>Bacilli</taxon>
        <taxon>Bacillales</taxon>
        <taxon>Caryophanaceae</taxon>
        <taxon>Sporosarcina</taxon>
    </lineage>
</organism>
<dbReference type="Proteomes" id="UP001596109">
    <property type="component" value="Unassembled WGS sequence"/>
</dbReference>
<reference evidence="3" key="1">
    <citation type="journal article" date="2019" name="Int. J. Syst. Evol. Microbiol.">
        <title>The Global Catalogue of Microorganisms (GCM) 10K type strain sequencing project: providing services to taxonomists for standard genome sequencing and annotation.</title>
        <authorList>
            <consortium name="The Broad Institute Genomics Platform"/>
            <consortium name="The Broad Institute Genome Sequencing Center for Infectious Disease"/>
            <person name="Wu L."/>
            <person name="Ma J."/>
        </authorList>
    </citation>
    <scope>NUCLEOTIDE SEQUENCE [LARGE SCALE GENOMIC DNA]</scope>
    <source>
        <strain evidence="3">CGMCC 4.1434</strain>
    </source>
</reference>
<protein>
    <recommendedName>
        <fullName evidence="1">YqgU-like 6-bladed beta-propeller domain-containing protein</fullName>
    </recommendedName>
</protein>
<keyword evidence="3" id="KW-1185">Reference proteome</keyword>
<gene>
    <name evidence="2" type="ORF">ACFPRA_19170</name>
</gene>
<dbReference type="SUPFAM" id="SSF82171">
    <property type="entry name" value="DPP6 N-terminal domain-like"/>
    <property type="match status" value="1"/>
</dbReference>
<name>A0ABW0TND0_9BACL</name>
<feature type="domain" description="YqgU-like 6-bladed beta-propeller" evidence="1">
    <location>
        <begin position="85"/>
        <end position="343"/>
    </location>
</feature>
<evidence type="ECO:0000313" key="3">
    <source>
        <dbReference type="Proteomes" id="UP001596109"/>
    </source>
</evidence>
<dbReference type="EMBL" id="JBHSNO010000015">
    <property type="protein sequence ID" value="MFC5591004.1"/>
    <property type="molecule type" value="Genomic_DNA"/>
</dbReference>
<comment type="caution">
    <text evidence="2">The sequence shown here is derived from an EMBL/GenBank/DDBJ whole genome shotgun (WGS) entry which is preliminary data.</text>
</comment>
<evidence type="ECO:0000313" key="2">
    <source>
        <dbReference type="EMBL" id="MFC5591004.1"/>
    </source>
</evidence>
<evidence type="ECO:0000259" key="1">
    <source>
        <dbReference type="Pfam" id="PF21101"/>
    </source>
</evidence>
<dbReference type="Pfam" id="PF21101">
    <property type="entry name" value="YqgU"/>
    <property type="match status" value="1"/>
</dbReference>
<dbReference type="InterPro" id="IPR048421">
    <property type="entry name" value="YqgU_beta-prop"/>
</dbReference>
<dbReference type="RefSeq" id="WP_381438240.1">
    <property type="nucleotide sequence ID" value="NZ_JBHSNO010000015.1"/>
</dbReference>
<sequence>MRKILFAFSVATLLLTGCTEKPNDLSEKPVDIDQETPHEPIVKKRNETFMADPATFHFTADWLSDSAILFVEKDEDRYQVKSFDFNTGKTEILFEESAIIIELLIHPSKKFILLHTSDNPASAKVKILTTDGVLQHEIEVASTELAIEWNDLDPSLVLLTAFHQDWTYDLFLFNGQEADFGLLEIEDPFPKWYGDKRIAIGDVENHILDGGKIRTYQPLTGAWDTLDLEGVIYFDTFEDSLLTMQLADEETAVYRIWDLAGRLRSEWTLPAISNYSEWVIPQMEWLSDNSLVLFAPTQAGQLDELTEPIRLVKVVDGAIEEIDENHEPGFIRCSPSSQACLTGISLETIVDMQGGKKNNWLLFPE</sequence>
<dbReference type="PROSITE" id="PS51257">
    <property type="entry name" value="PROKAR_LIPOPROTEIN"/>
    <property type="match status" value="1"/>
</dbReference>
<accession>A0ABW0TND0</accession>